<organism evidence="1 2">
    <name type="scientific">Massiliimalia timonensis</name>
    <dbReference type="NCBI Taxonomy" id="1987501"/>
    <lineage>
        <taxon>Bacteria</taxon>
        <taxon>Bacillati</taxon>
        <taxon>Bacillota</taxon>
        <taxon>Clostridia</taxon>
        <taxon>Eubacteriales</taxon>
        <taxon>Oscillospiraceae</taxon>
        <taxon>Massiliimalia</taxon>
    </lineage>
</organism>
<dbReference type="EMBL" id="JACRTL010000001">
    <property type="protein sequence ID" value="MBC8610041.1"/>
    <property type="molecule type" value="Genomic_DNA"/>
</dbReference>
<gene>
    <name evidence="1" type="ORF">H8702_02750</name>
</gene>
<name>A0A8J6NZ96_9FIRM</name>
<dbReference type="Proteomes" id="UP000632659">
    <property type="component" value="Unassembled WGS sequence"/>
</dbReference>
<comment type="caution">
    <text evidence="1">The sequence shown here is derived from an EMBL/GenBank/DDBJ whole genome shotgun (WGS) entry which is preliminary data.</text>
</comment>
<protein>
    <submittedName>
        <fullName evidence="1">Uncharacterized protein</fullName>
    </submittedName>
</protein>
<proteinExistence type="predicted"/>
<sequence>MYDIRQGTILKSAVPAKEDLQKINRYTRRELEEKELYCFNVILCDNEIDRDGEAFSVPALHKLAELFLGKTGIFNHDPKGENQTARIYDTKVCVKEGTATQNGEPYTYLLARAYMVRSEKTADLILEIDAGIKKEVSVGCSVDSVTCSICGTDLRGRSCEHQKGEIYNHRVCCAVLSEPTDAYEWSFVAVPAQKNAGVTKRYGAFRTEEQLQEAGNTVCREPEEVLKLLKLTEKELVLNRLEAQKLTGYVNRLKQEAKLGKEFRRRKQEQVKGVFLLQYPQLGIGTIQAVVEKMSDQELSEFEAVCKNPGGTPQLQSAAGTECFFQKDFKI</sequence>
<dbReference type="RefSeq" id="WP_187536210.1">
    <property type="nucleotide sequence ID" value="NZ_JACRTL010000001.1"/>
</dbReference>
<accession>A0A8J6NZ96</accession>
<reference evidence="1" key="1">
    <citation type="submission" date="2020-08" db="EMBL/GenBank/DDBJ databases">
        <title>Genome public.</title>
        <authorList>
            <person name="Liu C."/>
            <person name="Sun Q."/>
        </authorList>
    </citation>
    <scope>NUCLEOTIDE SEQUENCE</scope>
    <source>
        <strain evidence="1">NSJ-15</strain>
    </source>
</reference>
<dbReference type="AlphaFoldDB" id="A0A8J6NZ96"/>
<keyword evidence="2" id="KW-1185">Reference proteome</keyword>
<evidence type="ECO:0000313" key="1">
    <source>
        <dbReference type="EMBL" id="MBC8610041.1"/>
    </source>
</evidence>
<evidence type="ECO:0000313" key="2">
    <source>
        <dbReference type="Proteomes" id="UP000632659"/>
    </source>
</evidence>